<dbReference type="InterPro" id="IPR040193">
    <property type="entry name" value="EFHC1/EFHC2/EFHB"/>
</dbReference>
<keyword evidence="7" id="KW-1185">Reference proteome</keyword>
<protein>
    <recommendedName>
        <fullName evidence="5">EFHB C-terminal EF-hand domain-containing protein</fullName>
    </recommendedName>
</protein>
<comment type="subcellular location">
    <subcellularLocation>
        <location evidence="1">Cytoplasm</location>
        <location evidence="1">Cytoskeleton</location>
    </subcellularLocation>
</comment>
<proteinExistence type="predicted"/>
<dbReference type="PANTHER" id="PTHR12086">
    <property type="entry name" value="EF-HAND DOMAIN C-TERMINAL CONTAINING PROTEIN"/>
    <property type="match status" value="1"/>
</dbReference>
<reference evidence="6" key="2">
    <citation type="submission" date="2025-08" db="UniProtKB">
        <authorList>
            <consortium name="Ensembl"/>
        </authorList>
    </citation>
    <scope>IDENTIFICATION</scope>
</reference>
<dbReference type="Proteomes" id="UP000016666">
    <property type="component" value="Chromosome 2"/>
</dbReference>
<dbReference type="Ensembl" id="ENSAPLT00000025869.1">
    <property type="protein sequence ID" value="ENSAPLP00000028190.1"/>
    <property type="gene ID" value="ENSAPLG00000026271.1"/>
</dbReference>
<dbReference type="InterPro" id="IPR057428">
    <property type="entry name" value="EFHB_EF-hand_C"/>
</dbReference>
<name>A0A493TRH6_ANAPP</name>
<keyword evidence="3" id="KW-0677">Repeat</keyword>
<dbReference type="STRING" id="8840.ENSAPLP00000028190"/>
<dbReference type="GO" id="GO:0005856">
    <property type="term" value="C:cytoskeleton"/>
    <property type="evidence" value="ECO:0007669"/>
    <property type="project" value="UniProtKB-SubCell"/>
</dbReference>
<evidence type="ECO:0000256" key="3">
    <source>
        <dbReference type="ARBA" id="ARBA00022737"/>
    </source>
</evidence>
<dbReference type="PANTHER" id="PTHR12086:SF12">
    <property type="entry name" value="EF-HAND DOMAIN-CONTAINING FAMILY MEMBER B"/>
    <property type="match status" value="1"/>
</dbReference>
<evidence type="ECO:0000313" key="7">
    <source>
        <dbReference type="Proteomes" id="UP000016666"/>
    </source>
</evidence>
<sequence>FLLIGKKINVPALSGTNTDDEPLLKQEDLVLKEPGSSEKTPKTLTRPTDSVFADYQTTSSQYNAVVGGLPTTYYPVCGIPTIRSDIPAPRIRRISDRTNYGDEANAYALLFPSVFSQKGVYENDFFKTRPKAEVWYFSSEHSSKTNVIYGSGKLYHLISCKIRCSNIAIFLYTHSDT</sequence>
<dbReference type="Pfam" id="PF25325">
    <property type="entry name" value="EF-hand_EFHB_C"/>
    <property type="match status" value="1"/>
</dbReference>
<dbReference type="GeneTree" id="ENSGT00940000168259"/>
<keyword evidence="4" id="KW-0206">Cytoskeleton</keyword>
<evidence type="ECO:0000313" key="6">
    <source>
        <dbReference type="Ensembl" id="ENSAPLP00000028190.1"/>
    </source>
</evidence>
<organism evidence="6 7">
    <name type="scientific">Anas platyrhynchos platyrhynchos</name>
    <name type="common">Northern mallard</name>
    <dbReference type="NCBI Taxonomy" id="8840"/>
    <lineage>
        <taxon>Eukaryota</taxon>
        <taxon>Metazoa</taxon>
        <taxon>Chordata</taxon>
        <taxon>Craniata</taxon>
        <taxon>Vertebrata</taxon>
        <taxon>Euteleostomi</taxon>
        <taxon>Archelosauria</taxon>
        <taxon>Archosauria</taxon>
        <taxon>Dinosauria</taxon>
        <taxon>Saurischia</taxon>
        <taxon>Theropoda</taxon>
        <taxon>Coelurosauria</taxon>
        <taxon>Aves</taxon>
        <taxon>Neognathae</taxon>
        <taxon>Galloanserae</taxon>
        <taxon>Anseriformes</taxon>
        <taxon>Anatidae</taxon>
        <taxon>Anatinae</taxon>
        <taxon>Anas</taxon>
    </lineage>
</organism>
<evidence type="ECO:0000256" key="1">
    <source>
        <dbReference type="ARBA" id="ARBA00004245"/>
    </source>
</evidence>
<keyword evidence="2" id="KW-0963">Cytoplasm</keyword>
<evidence type="ECO:0000256" key="2">
    <source>
        <dbReference type="ARBA" id="ARBA00022490"/>
    </source>
</evidence>
<feature type="domain" description="EFHB C-terminal EF-hand" evidence="5">
    <location>
        <begin position="107"/>
        <end position="134"/>
    </location>
</feature>
<reference evidence="6" key="3">
    <citation type="submission" date="2025-09" db="UniProtKB">
        <authorList>
            <consortium name="Ensembl"/>
        </authorList>
    </citation>
    <scope>IDENTIFICATION</scope>
</reference>
<reference evidence="6 7" key="1">
    <citation type="submission" date="2017-10" db="EMBL/GenBank/DDBJ databases">
        <title>A new Pekin duck reference genome.</title>
        <authorList>
            <person name="Hou Z.-C."/>
            <person name="Zhou Z.-K."/>
            <person name="Zhu F."/>
            <person name="Hou S.-S."/>
        </authorList>
    </citation>
    <scope>NUCLEOTIDE SEQUENCE [LARGE SCALE GENOMIC DNA]</scope>
</reference>
<evidence type="ECO:0000256" key="4">
    <source>
        <dbReference type="ARBA" id="ARBA00023212"/>
    </source>
</evidence>
<accession>A0A493TRH6</accession>
<dbReference type="AlphaFoldDB" id="A0A493TRH6"/>
<evidence type="ECO:0000259" key="5">
    <source>
        <dbReference type="Pfam" id="PF25325"/>
    </source>
</evidence>